<reference evidence="2" key="1">
    <citation type="submission" date="2022-10" db="EMBL/GenBank/DDBJ databases">
        <title>Puccinia triticina Genome sequencing and assembly.</title>
        <authorList>
            <person name="Li C."/>
        </authorList>
    </citation>
    <scope>NUCLEOTIDE SEQUENCE</scope>
    <source>
        <strain evidence="2">Pt15</strain>
    </source>
</reference>
<organism evidence="2 3">
    <name type="scientific">Puccinia triticina</name>
    <dbReference type="NCBI Taxonomy" id="208348"/>
    <lineage>
        <taxon>Eukaryota</taxon>
        <taxon>Fungi</taxon>
        <taxon>Dikarya</taxon>
        <taxon>Basidiomycota</taxon>
        <taxon>Pucciniomycotina</taxon>
        <taxon>Pucciniomycetes</taxon>
        <taxon>Pucciniales</taxon>
        <taxon>Pucciniaceae</taxon>
        <taxon>Puccinia</taxon>
    </lineage>
</organism>
<keyword evidence="1" id="KW-0732">Signal</keyword>
<evidence type="ECO:0000313" key="3">
    <source>
        <dbReference type="Proteomes" id="UP001164743"/>
    </source>
</evidence>
<feature type="chain" id="PRO_5045543877" description="Cyanovirin-N domain-containing protein" evidence="1">
    <location>
        <begin position="24"/>
        <end position="188"/>
    </location>
</feature>
<dbReference type="Proteomes" id="UP001164743">
    <property type="component" value="Chromosome 6A"/>
</dbReference>
<name>A0ABY7CLU7_9BASI</name>
<protein>
    <recommendedName>
        <fullName evidence="4">Cyanovirin-N domain-containing protein</fullName>
    </recommendedName>
</protein>
<dbReference type="GeneID" id="77810895"/>
<evidence type="ECO:0008006" key="4">
    <source>
        <dbReference type="Google" id="ProtNLM"/>
    </source>
</evidence>
<dbReference type="RefSeq" id="XP_053021235.1">
    <property type="nucleotide sequence ID" value="XM_053170000.1"/>
</dbReference>
<gene>
    <name evidence="2" type="ORF">PtA15_6A308</name>
</gene>
<evidence type="ECO:0000256" key="1">
    <source>
        <dbReference type="SAM" id="SignalP"/>
    </source>
</evidence>
<accession>A0ABY7CLU7</accession>
<proteinExistence type="predicted"/>
<keyword evidence="3" id="KW-1185">Reference proteome</keyword>
<evidence type="ECO:0000313" key="2">
    <source>
        <dbReference type="EMBL" id="WAQ85680.1"/>
    </source>
</evidence>
<dbReference type="EMBL" id="CP110426">
    <property type="protein sequence ID" value="WAQ85680.1"/>
    <property type="molecule type" value="Genomic_DNA"/>
</dbReference>
<feature type="signal peptide" evidence="1">
    <location>
        <begin position="1"/>
        <end position="23"/>
    </location>
</feature>
<sequence length="188" mass="21040">MFKNSLFSSLMVALISLSLTVLSATVEKSPSAKHQVECTRRWSTVDSFKNQYLVACDDENSNTCDARTCHMGGSTGTADSNRVSMELFFDQCAKIDRDGKELTGPDYRIFPRAYEVSRRNKSIIGRSWASSARYIIGLTSSLTCVNLLAFGFAQSEPIEKDTFFKCAWNQASALNLRRVWCDSCSLHE</sequence>